<proteinExistence type="predicted"/>
<name>A0A8H9GK76_9MICO</name>
<gene>
    <name evidence="2" type="ORF">GCM10010102_28340</name>
</gene>
<organism evidence="2 3">
    <name type="scientific">Promicromonospora citrea</name>
    <dbReference type="NCBI Taxonomy" id="43677"/>
    <lineage>
        <taxon>Bacteria</taxon>
        <taxon>Bacillati</taxon>
        <taxon>Actinomycetota</taxon>
        <taxon>Actinomycetes</taxon>
        <taxon>Micrococcales</taxon>
        <taxon>Promicromonosporaceae</taxon>
        <taxon>Promicromonospora</taxon>
    </lineage>
</organism>
<accession>A0A8H9GK76</accession>
<evidence type="ECO:0000256" key="1">
    <source>
        <dbReference type="SAM" id="MobiDB-lite"/>
    </source>
</evidence>
<dbReference type="RefSeq" id="WP_171106861.1">
    <property type="nucleotide sequence ID" value="NZ_BMPT01000011.1"/>
</dbReference>
<evidence type="ECO:0000313" key="3">
    <source>
        <dbReference type="Proteomes" id="UP000655589"/>
    </source>
</evidence>
<dbReference type="EMBL" id="BMPT01000011">
    <property type="protein sequence ID" value="GGM31316.1"/>
    <property type="molecule type" value="Genomic_DNA"/>
</dbReference>
<reference evidence="2" key="2">
    <citation type="submission" date="2020-09" db="EMBL/GenBank/DDBJ databases">
        <authorList>
            <person name="Sun Q."/>
            <person name="Ohkuma M."/>
        </authorList>
    </citation>
    <scope>NUCLEOTIDE SEQUENCE</scope>
    <source>
        <strain evidence="2">JCM 3051</strain>
    </source>
</reference>
<keyword evidence="3" id="KW-1185">Reference proteome</keyword>
<reference evidence="2" key="1">
    <citation type="journal article" date="2014" name="Int. J. Syst. Evol. Microbiol.">
        <title>Complete genome sequence of Corynebacterium casei LMG S-19264T (=DSM 44701T), isolated from a smear-ripened cheese.</title>
        <authorList>
            <consortium name="US DOE Joint Genome Institute (JGI-PGF)"/>
            <person name="Walter F."/>
            <person name="Albersmeier A."/>
            <person name="Kalinowski J."/>
            <person name="Ruckert C."/>
        </authorList>
    </citation>
    <scope>NUCLEOTIDE SEQUENCE</scope>
    <source>
        <strain evidence="2">JCM 3051</strain>
    </source>
</reference>
<evidence type="ECO:0000313" key="2">
    <source>
        <dbReference type="EMBL" id="GGM31316.1"/>
    </source>
</evidence>
<dbReference type="AlphaFoldDB" id="A0A8H9GK76"/>
<sequence length="75" mass="8366">MTFFTPTAPTVVAQSVRATRGTAAPARAGRAADRAADQAADRAERRREHERAERRRAYAERVRDNLAARHPLALR</sequence>
<protein>
    <submittedName>
        <fullName evidence="2">Uncharacterized protein</fullName>
    </submittedName>
</protein>
<comment type="caution">
    <text evidence="2">The sequence shown here is derived from an EMBL/GenBank/DDBJ whole genome shotgun (WGS) entry which is preliminary data.</text>
</comment>
<dbReference type="Proteomes" id="UP000655589">
    <property type="component" value="Unassembled WGS sequence"/>
</dbReference>
<feature type="compositionally biased region" description="Low complexity" evidence="1">
    <location>
        <begin position="19"/>
        <end position="29"/>
    </location>
</feature>
<feature type="region of interest" description="Disordered" evidence="1">
    <location>
        <begin position="19"/>
        <end position="56"/>
    </location>
</feature>
<feature type="compositionally biased region" description="Basic and acidic residues" evidence="1">
    <location>
        <begin position="30"/>
        <end position="56"/>
    </location>
</feature>